<feature type="region of interest" description="Disordered" evidence="1">
    <location>
        <begin position="83"/>
        <end position="105"/>
    </location>
</feature>
<feature type="compositionally biased region" description="Basic residues" evidence="1">
    <location>
        <begin position="37"/>
        <end position="48"/>
    </location>
</feature>
<comment type="caution">
    <text evidence="2">The sequence shown here is derived from an EMBL/GenBank/DDBJ whole genome shotgun (WGS) entry which is preliminary data.</text>
</comment>
<evidence type="ECO:0000313" key="2">
    <source>
        <dbReference type="EMBL" id="CAI0435640.1"/>
    </source>
</evidence>
<organism evidence="2 3">
    <name type="scientific">Linum tenue</name>
    <dbReference type="NCBI Taxonomy" id="586396"/>
    <lineage>
        <taxon>Eukaryota</taxon>
        <taxon>Viridiplantae</taxon>
        <taxon>Streptophyta</taxon>
        <taxon>Embryophyta</taxon>
        <taxon>Tracheophyta</taxon>
        <taxon>Spermatophyta</taxon>
        <taxon>Magnoliopsida</taxon>
        <taxon>eudicotyledons</taxon>
        <taxon>Gunneridae</taxon>
        <taxon>Pentapetalae</taxon>
        <taxon>rosids</taxon>
        <taxon>fabids</taxon>
        <taxon>Malpighiales</taxon>
        <taxon>Linaceae</taxon>
        <taxon>Linum</taxon>
    </lineage>
</organism>
<dbReference type="AlphaFoldDB" id="A0AAV0LN91"/>
<protein>
    <submittedName>
        <fullName evidence="2">Uncharacterized protein</fullName>
    </submittedName>
</protein>
<accession>A0AAV0LN91</accession>
<dbReference type="Proteomes" id="UP001154282">
    <property type="component" value="Unassembled WGS sequence"/>
</dbReference>
<reference evidence="2" key="1">
    <citation type="submission" date="2022-08" db="EMBL/GenBank/DDBJ databases">
        <authorList>
            <person name="Gutierrez-Valencia J."/>
        </authorList>
    </citation>
    <scope>NUCLEOTIDE SEQUENCE</scope>
</reference>
<evidence type="ECO:0000256" key="1">
    <source>
        <dbReference type="SAM" id="MobiDB-lite"/>
    </source>
</evidence>
<name>A0AAV0LN91_9ROSI</name>
<feature type="compositionally biased region" description="Polar residues" evidence="1">
    <location>
        <begin position="50"/>
        <end position="61"/>
    </location>
</feature>
<dbReference type="EMBL" id="CAMGYJ010000006">
    <property type="protein sequence ID" value="CAI0435640.1"/>
    <property type="molecule type" value="Genomic_DNA"/>
</dbReference>
<keyword evidence="3" id="KW-1185">Reference proteome</keyword>
<evidence type="ECO:0000313" key="3">
    <source>
        <dbReference type="Proteomes" id="UP001154282"/>
    </source>
</evidence>
<sequence>MVEDSPTDWKMTLGVRIDRRRKAEAESSHRSGCSVTGRKKLATSKGRVKSGNSSLLTNPRTASLGREALLSRSGRGPHWSVGLDLTGPHKPSGPKAGRQTGLSWGRRDQEDMPRFWVRWFKQKLVRGPNDKGTGWVLGKARLSFHVDCFIGPILQGDNLKREGNGLKRRHDPMQIEETIDQASGLAPGKLFEGLDEMVLKDVFLNKSEFLSPLRCWMAMISKEALGSKLQGLNLSGYMGSLLHLLHELRKLDLSSNNIPSEIPYSLPIIVTHL</sequence>
<feature type="region of interest" description="Disordered" evidence="1">
    <location>
        <begin position="20"/>
        <end position="62"/>
    </location>
</feature>
<proteinExistence type="predicted"/>
<gene>
    <name evidence="2" type="ORF">LITE_LOCUS24776</name>
</gene>